<gene>
    <name evidence="3" type="ORF">V1264_001966</name>
</gene>
<sequence length="207" mass="23335">MLKACAFLSLVGVALSLAIPSNLPVFCHKLDCPQFTVVENTTDYELRHYDQTSWVSIRKEAANLDIVRRDMFMTLFHYIDGENADQVKIPMTAPVLTTVEHGAGPNCASNFTMHFMLPHAQWAAPIKPTNSQVNIVTLPAMDVYVKSFPGYASDEDFISMAVELYKNLATNNKHTNVDKKQYNEASYDGPYQFADRHNEIWIGKLQA</sequence>
<organism evidence="3 4">
    <name type="scientific">Littorina saxatilis</name>
    <dbReference type="NCBI Taxonomy" id="31220"/>
    <lineage>
        <taxon>Eukaryota</taxon>
        <taxon>Metazoa</taxon>
        <taxon>Spiralia</taxon>
        <taxon>Lophotrochozoa</taxon>
        <taxon>Mollusca</taxon>
        <taxon>Gastropoda</taxon>
        <taxon>Caenogastropoda</taxon>
        <taxon>Littorinimorpha</taxon>
        <taxon>Littorinoidea</taxon>
        <taxon>Littorinidae</taxon>
        <taxon>Littorina</taxon>
    </lineage>
</organism>
<dbReference type="SUPFAM" id="SSF55136">
    <property type="entry name" value="Probable bacterial effector-binding domain"/>
    <property type="match status" value="1"/>
</dbReference>
<evidence type="ECO:0000256" key="2">
    <source>
        <dbReference type="SAM" id="SignalP"/>
    </source>
</evidence>
<accession>A0AAN9C2Z0</accession>
<feature type="chain" id="PRO_5042819897" description="Heme-binding protein 2" evidence="2">
    <location>
        <begin position="17"/>
        <end position="207"/>
    </location>
</feature>
<dbReference type="Pfam" id="PF04832">
    <property type="entry name" value="SOUL"/>
    <property type="match status" value="1"/>
</dbReference>
<evidence type="ECO:0000313" key="3">
    <source>
        <dbReference type="EMBL" id="KAK7116250.1"/>
    </source>
</evidence>
<dbReference type="InterPro" id="IPR011256">
    <property type="entry name" value="Reg_factor_effector_dom_sf"/>
</dbReference>
<comment type="similarity">
    <text evidence="1">Belongs to the HEBP family.</text>
</comment>
<protein>
    <recommendedName>
        <fullName evidence="5">Heme-binding protein 2</fullName>
    </recommendedName>
</protein>
<dbReference type="Proteomes" id="UP001374579">
    <property type="component" value="Unassembled WGS sequence"/>
</dbReference>
<keyword evidence="2" id="KW-0732">Signal</keyword>
<feature type="signal peptide" evidence="2">
    <location>
        <begin position="1"/>
        <end position="16"/>
    </location>
</feature>
<dbReference type="FunFam" id="3.20.80.10:FF:000002">
    <property type="entry name" value="Heme-binding protein 2"/>
    <property type="match status" value="1"/>
</dbReference>
<keyword evidence="4" id="KW-1185">Reference proteome</keyword>
<dbReference type="AlphaFoldDB" id="A0AAN9C2Z0"/>
<evidence type="ECO:0000313" key="4">
    <source>
        <dbReference type="Proteomes" id="UP001374579"/>
    </source>
</evidence>
<reference evidence="3 4" key="1">
    <citation type="submission" date="2024-02" db="EMBL/GenBank/DDBJ databases">
        <title>Chromosome-scale genome assembly of the rough periwinkle Littorina saxatilis.</title>
        <authorList>
            <person name="De Jode A."/>
            <person name="Faria R."/>
            <person name="Formenti G."/>
            <person name="Sims Y."/>
            <person name="Smith T.P."/>
            <person name="Tracey A."/>
            <person name="Wood J.M.D."/>
            <person name="Zagrodzka Z.B."/>
            <person name="Johannesson K."/>
            <person name="Butlin R.K."/>
            <person name="Leder E.H."/>
        </authorList>
    </citation>
    <scope>NUCLEOTIDE SEQUENCE [LARGE SCALE GENOMIC DNA]</scope>
    <source>
        <strain evidence="3">Snail1</strain>
        <tissue evidence="3">Muscle</tissue>
    </source>
</reference>
<dbReference type="PANTHER" id="PTHR11220:SF1">
    <property type="entry name" value="HEME-BINDING PROTEIN 2"/>
    <property type="match status" value="1"/>
</dbReference>
<dbReference type="InterPro" id="IPR006917">
    <property type="entry name" value="SOUL_heme-bd"/>
</dbReference>
<comment type="caution">
    <text evidence="3">The sequence shown here is derived from an EMBL/GenBank/DDBJ whole genome shotgun (WGS) entry which is preliminary data.</text>
</comment>
<dbReference type="Gene3D" id="3.20.80.10">
    <property type="entry name" value="Regulatory factor, effector binding domain"/>
    <property type="match status" value="1"/>
</dbReference>
<dbReference type="PANTHER" id="PTHR11220">
    <property type="entry name" value="HEME-BINDING PROTEIN-RELATED"/>
    <property type="match status" value="1"/>
</dbReference>
<proteinExistence type="inferred from homology"/>
<evidence type="ECO:0008006" key="5">
    <source>
        <dbReference type="Google" id="ProtNLM"/>
    </source>
</evidence>
<evidence type="ECO:0000256" key="1">
    <source>
        <dbReference type="ARBA" id="ARBA00009817"/>
    </source>
</evidence>
<dbReference type="EMBL" id="JBAMIC010000001">
    <property type="protein sequence ID" value="KAK7116250.1"/>
    <property type="molecule type" value="Genomic_DNA"/>
</dbReference>
<name>A0AAN9C2Z0_9CAEN</name>